<feature type="domain" description="YdbS-like PH" evidence="2">
    <location>
        <begin position="78"/>
        <end position="154"/>
    </location>
</feature>
<name>A0A652KMJ2_9ACTN</name>
<dbReference type="AlphaFoldDB" id="A0A652KMJ2"/>
<reference evidence="3" key="1">
    <citation type="submission" date="2018-10" db="EMBL/GenBank/DDBJ databases">
        <authorList>
            <person name="Hariharan J."/>
            <person name="Choudoir M.J."/>
            <person name="Diebold P."/>
            <person name="Panke-Buisse K."/>
            <person name="Campbell A.N."/>
            <person name="Buckley D.H."/>
        </authorList>
    </citation>
    <scope>NUCLEOTIDE SEQUENCE</scope>
    <source>
        <strain evidence="3">Gb1</strain>
    </source>
</reference>
<keyword evidence="1" id="KW-1133">Transmembrane helix</keyword>
<organism evidence="3">
    <name type="scientific">Streptomyces sp. gb1(2016)</name>
    <dbReference type="NCBI Taxonomy" id="1828321"/>
    <lineage>
        <taxon>Bacteria</taxon>
        <taxon>Bacillati</taxon>
        <taxon>Actinomycetota</taxon>
        <taxon>Actinomycetes</taxon>
        <taxon>Kitasatosporales</taxon>
        <taxon>Streptomycetaceae</taxon>
        <taxon>Streptomyces</taxon>
    </lineage>
</organism>
<keyword evidence="1" id="KW-0472">Membrane</keyword>
<evidence type="ECO:0000313" key="3">
    <source>
        <dbReference type="EMBL" id="TXS24862.1"/>
    </source>
</evidence>
<dbReference type="PANTHER" id="PTHR34473:SF3">
    <property type="entry name" value="TRANSMEMBRANE PROTEIN-RELATED"/>
    <property type="match status" value="1"/>
</dbReference>
<keyword evidence="1" id="KW-0812">Transmembrane</keyword>
<feature type="transmembrane region" description="Helical" evidence="1">
    <location>
        <begin position="54"/>
        <end position="77"/>
    </location>
</feature>
<evidence type="ECO:0000259" key="2">
    <source>
        <dbReference type="Pfam" id="PF03703"/>
    </source>
</evidence>
<sequence length="167" mass="18410">MTTGEGTVRLRPPRNRPDRGAVGWWRAQWLLLTAAPVAVLGILGAFIAPARFWLWTPAAVLAVLGLSCAVLFPLWWFRTHRWEVTDEAVYVRTGVLLREWRIAPMSRIQTVDTVRGPLEQLFGLATVTVTTASAKGAVRIEGLAHDTAADLAERLTRITQDTPGDAT</sequence>
<accession>A0A652KMJ2</accession>
<dbReference type="InterPro" id="IPR005182">
    <property type="entry name" value="YdbS-like_PH"/>
</dbReference>
<feature type="transmembrane region" description="Helical" evidence="1">
    <location>
        <begin position="29"/>
        <end position="48"/>
    </location>
</feature>
<dbReference type="EMBL" id="RDBM01000037">
    <property type="protein sequence ID" value="TXS24862.1"/>
    <property type="molecule type" value="Genomic_DNA"/>
</dbReference>
<gene>
    <name evidence="3" type="ORF">EAO74_31370</name>
</gene>
<protein>
    <submittedName>
        <fullName evidence="3">PH domain-containing protein</fullName>
    </submittedName>
</protein>
<comment type="caution">
    <text evidence="3">The sequence shown here is derived from an EMBL/GenBank/DDBJ whole genome shotgun (WGS) entry which is preliminary data.</text>
</comment>
<evidence type="ECO:0000256" key="1">
    <source>
        <dbReference type="SAM" id="Phobius"/>
    </source>
</evidence>
<proteinExistence type="predicted"/>
<dbReference type="PANTHER" id="PTHR34473">
    <property type="entry name" value="UPF0699 TRANSMEMBRANE PROTEIN YDBS"/>
    <property type="match status" value="1"/>
</dbReference>
<dbReference type="RefSeq" id="WP_147985397.1">
    <property type="nucleotide sequence ID" value="NZ_RDBM01000037.1"/>
</dbReference>
<dbReference type="Pfam" id="PF03703">
    <property type="entry name" value="bPH_2"/>
    <property type="match status" value="1"/>
</dbReference>